<dbReference type="EMBL" id="BSXS01012596">
    <property type="protein sequence ID" value="GMF02658.1"/>
    <property type="molecule type" value="Genomic_DNA"/>
</dbReference>
<protein>
    <submittedName>
        <fullName evidence="1">Unnamed protein product</fullName>
    </submittedName>
</protein>
<reference evidence="1" key="1">
    <citation type="submission" date="2023-04" db="EMBL/GenBank/DDBJ databases">
        <title>Ambrosiozyma monospora NBRC 10751.</title>
        <authorList>
            <person name="Ichikawa N."/>
            <person name="Sato H."/>
            <person name="Tonouchi N."/>
        </authorList>
    </citation>
    <scope>NUCLEOTIDE SEQUENCE</scope>
    <source>
        <strain evidence="1">NBRC 10751</strain>
    </source>
</reference>
<comment type="caution">
    <text evidence="1">The sequence shown here is derived from an EMBL/GenBank/DDBJ whole genome shotgun (WGS) entry which is preliminary data.</text>
</comment>
<evidence type="ECO:0000313" key="1">
    <source>
        <dbReference type="EMBL" id="GMF02658.1"/>
    </source>
</evidence>
<keyword evidence="2" id="KW-1185">Reference proteome</keyword>
<proteinExistence type="predicted"/>
<gene>
    <name evidence="1" type="ORF">Amon02_001152900</name>
</gene>
<evidence type="ECO:0000313" key="2">
    <source>
        <dbReference type="Proteomes" id="UP001165064"/>
    </source>
</evidence>
<dbReference type="Proteomes" id="UP001165064">
    <property type="component" value="Unassembled WGS sequence"/>
</dbReference>
<organism evidence="1 2">
    <name type="scientific">Ambrosiozyma monospora</name>
    <name type="common">Yeast</name>
    <name type="synonym">Endomycopsis monosporus</name>
    <dbReference type="NCBI Taxonomy" id="43982"/>
    <lineage>
        <taxon>Eukaryota</taxon>
        <taxon>Fungi</taxon>
        <taxon>Dikarya</taxon>
        <taxon>Ascomycota</taxon>
        <taxon>Saccharomycotina</taxon>
        <taxon>Pichiomycetes</taxon>
        <taxon>Pichiales</taxon>
        <taxon>Pichiaceae</taxon>
        <taxon>Ambrosiozyma</taxon>
    </lineage>
</organism>
<sequence>MSLPKITGAVLDATKHYESLATLELYGFSLNQFLGIMAGLLLISTGATFGRIIILRVLGERLVSRLRSSIMKKTLRQDMEFYDKNKVGDLISRLSSDAYVVSRSVTQNISDGIKHAIVGGSSITMMFLLSTKLSLILLAFGPPLVFASYIYGLKIRAISRELQQATGSLTKVAEEQLNSIKTIQSFTAESKELHRYDDQIREVFRISVKDAVTNATFFASTGVLGNVTFLLTLGVGAHLVMNGAMTVGDLTAYLIYTEYCGSATFGFANFYTDLFKGAGAASRLFELLDKDPVIDQTKQQGFR</sequence>
<name>A0ACB5U6N8_AMBMO</name>
<accession>A0ACB5U6N8</accession>